<name>A0ABW8V1V6_9RHOB</name>
<feature type="transmembrane region" description="Helical" evidence="1">
    <location>
        <begin position="65"/>
        <end position="85"/>
    </location>
</feature>
<feature type="transmembrane region" description="Helical" evidence="1">
    <location>
        <begin position="143"/>
        <end position="162"/>
    </location>
</feature>
<dbReference type="RefSeq" id="WP_407593201.1">
    <property type="nucleotide sequence ID" value="NZ_JBHDIY010000002.1"/>
</dbReference>
<feature type="domain" description="HTH LytTR-type" evidence="2">
    <location>
        <begin position="179"/>
        <end position="268"/>
    </location>
</feature>
<dbReference type="Proteomes" id="UP001627408">
    <property type="component" value="Unassembled WGS sequence"/>
</dbReference>
<evidence type="ECO:0000256" key="1">
    <source>
        <dbReference type="SAM" id="Phobius"/>
    </source>
</evidence>
<reference evidence="3 4" key="1">
    <citation type="submission" date="2024-08" db="EMBL/GenBank/DDBJ databases">
        <title>Tateyamaria sp. nov., isolated from marine algae.</title>
        <authorList>
            <person name="Choi B.J."/>
            <person name="Kim J.M."/>
            <person name="Lee J.K."/>
            <person name="Choi D.G."/>
            <person name="Bayburt H."/>
            <person name="Baek J.H."/>
            <person name="Han D.M."/>
            <person name="Jeon C.O."/>
        </authorList>
    </citation>
    <scope>NUCLEOTIDE SEQUENCE [LARGE SCALE GENOMIC DNA]</scope>
    <source>
        <strain evidence="3 4">KMU-156</strain>
    </source>
</reference>
<keyword evidence="1" id="KW-0472">Membrane</keyword>
<feature type="transmembrane region" description="Helical" evidence="1">
    <location>
        <begin position="97"/>
        <end position="123"/>
    </location>
</feature>
<dbReference type="SMART" id="SM00850">
    <property type="entry name" value="LytTR"/>
    <property type="match status" value="1"/>
</dbReference>
<dbReference type="EMBL" id="JBHDIY010000002">
    <property type="protein sequence ID" value="MFL4471363.1"/>
    <property type="molecule type" value="Genomic_DNA"/>
</dbReference>
<dbReference type="Gene3D" id="2.40.50.1020">
    <property type="entry name" value="LytTr DNA-binding domain"/>
    <property type="match status" value="1"/>
</dbReference>
<sequence length="276" mass="31435">MFAKNLDHKVHVYVSNGSMVHFTLREMHELYRSWQMWVLIAVGFFIMSTGHPVTLPQFDSFGLRMAFWFVALFIYMLTSDLYSKVTGKMWHRLFGKAIPLIFLSAPLVLASTYIAGAVLSLLFEPWRPPLGIMTWQMNVRNILVAHAFETLALLWLIPAQRLRNQTTPSRRTITLAGRSFALAEIGRVKAAEHYLEVHMESGIETIRERMSTFLEQVTPQDGIQTHRSHWVAQGKAAKLNGAKLGLVCGDKVPVARGRLEDVRDWLRVRDETGEAA</sequence>
<accession>A0ABW8V1V6</accession>
<organism evidence="3 4">
    <name type="scientific">Tateyamaria armeniaca</name>
    <dbReference type="NCBI Taxonomy" id="2518930"/>
    <lineage>
        <taxon>Bacteria</taxon>
        <taxon>Pseudomonadati</taxon>
        <taxon>Pseudomonadota</taxon>
        <taxon>Alphaproteobacteria</taxon>
        <taxon>Rhodobacterales</taxon>
        <taxon>Roseobacteraceae</taxon>
        <taxon>Tateyamaria</taxon>
    </lineage>
</organism>
<evidence type="ECO:0000259" key="2">
    <source>
        <dbReference type="PROSITE" id="PS50930"/>
    </source>
</evidence>
<keyword evidence="4" id="KW-1185">Reference proteome</keyword>
<proteinExistence type="predicted"/>
<dbReference type="InterPro" id="IPR007492">
    <property type="entry name" value="LytTR_DNA-bd_dom"/>
</dbReference>
<dbReference type="PROSITE" id="PS50930">
    <property type="entry name" value="HTH_LYTTR"/>
    <property type="match status" value="1"/>
</dbReference>
<dbReference type="Pfam" id="PF04397">
    <property type="entry name" value="LytTR"/>
    <property type="match status" value="1"/>
</dbReference>
<keyword evidence="1" id="KW-0812">Transmembrane</keyword>
<keyword evidence="3" id="KW-0238">DNA-binding</keyword>
<protein>
    <submittedName>
        <fullName evidence="3">LytTR family DNA-binding domain-containing protein</fullName>
    </submittedName>
</protein>
<keyword evidence="1" id="KW-1133">Transmembrane helix</keyword>
<evidence type="ECO:0000313" key="3">
    <source>
        <dbReference type="EMBL" id="MFL4471363.1"/>
    </source>
</evidence>
<evidence type="ECO:0000313" key="4">
    <source>
        <dbReference type="Proteomes" id="UP001627408"/>
    </source>
</evidence>
<dbReference type="GO" id="GO:0003677">
    <property type="term" value="F:DNA binding"/>
    <property type="evidence" value="ECO:0007669"/>
    <property type="project" value="UniProtKB-KW"/>
</dbReference>
<gene>
    <name evidence="3" type="ORF">ACERZ8_16310</name>
</gene>
<comment type="caution">
    <text evidence="3">The sequence shown here is derived from an EMBL/GenBank/DDBJ whole genome shotgun (WGS) entry which is preliminary data.</text>
</comment>
<feature type="transmembrane region" description="Helical" evidence="1">
    <location>
        <begin position="34"/>
        <end position="53"/>
    </location>
</feature>